<evidence type="ECO:0000313" key="1">
    <source>
        <dbReference type="EMBL" id="TKR76503.1"/>
    </source>
</evidence>
<reference evidence="1 2" key="1">
    <citation type="journal article" date="2015" name="Genome Biol.">
        <title>Comparative genomics of Steinernema reveals deeply conserved gene regulatory networks.</title>
        <authorList>
            <person name="Dillman A.R."/>
            <person name="Macchietto M."/>
            <person name="Porter C.F."/>
            <person name="Rogers A."/>
            <person name="Williams B."/>
            <person name="Antoshechkin I."/>
            <person name="Lee M.M."/>
            <person name="Goodwin Z."/>
            <person name="Lu X."/>
            <person name="Lewis E.E."/>
            <person name="Goodrich-Blair H."/>
            <person name="Stock S.P."/>
            <person name="Adams B.J."/>
            <person name="Sternberg P.W."/>
            <person name="Mortazavi A."/>
        </authorList>
    </citation>
    <scope>NUCLEOTIDE SEQUENCE [LARGE SCALE GENOMIC DNA]</scope>
    <source>
        <strain evidence="1 2">ALL</strain>
    </source>
</reference>
<keyword evidence="2" id="KW-1185">Reference proteome</keyword>
<comment type="caution">
    <text evidence="1">The sequence shown here is derived from an EMBL/GenBank/DDBJ whole genome shotgun (WGS) entry which is preliminary data.</text>
</comment>
<evidence type="ECO:0000313" key="2">
    <source>
        <dbReference type="Proteomes" id="UP000298663"/>
    </source>
</evidence>
<accession>A0A4U5N2Y3</accession>
<gene>
    <name evidence="1" type="ORF">L596_017628</name>
</gene>
<dbReference type="EMBL" id="AZBU02000005">
    <property type="protein sequence ID" value="TKR76503.1"/>
    <property type="molecule type" value="Genomic_DNA"/>
</dbReference>
<dbReference type="Proteomes" id="UP000298663">
    <property type="component" value="Unassembled WGS sequence"/>
</dbReference>
<proteinExistence type="predicted"/>
<protein>
    <submittedName>
        <fullName evidence="1">Uncharacterized protein</fullName>
    </submittedName>
</protein>
<sequence length="117" mass="13171">MTIQKLILKVSRTRFSLIKAFVIISTILKCGKIALSVSLANSSFRVKSGLSGVSRHLNELHILYEIHKIDQSNGVEMSKSGDYQELAVFMREGEKQLDRDNSKISPIGIMLSYWLTV</sequence>
<name>A0A4U5N2Y3_STECR</name>
<dbReference type="AlphaFoldDB" id="A0A4U5N2Y3"/>
<organism evidence="1 2">
    <name type="scientific">Steinernema carpocapsae</name>
    <name type="common">Entomopathogenic nematode</name>
    <dbReference type="NCBI Taxonomy" id="34508"/>
    <lineage>
        <taxon>Eukaryota</taxon>
        <taxon>Metazoa</taxon>
        <taxon>Ecdysozoa</taxon>
        <taxon>Nematoda</taxon>
        <taxon>Chromadorea</taxon>
        <taxon>Rhabditida</taxon>
        <taxon>Tylenchina</taxon>
        <taxon>Panagrolaimomorpha</taxon>
        <taxon>Strongyloidoidea</taxon>
        <taxon>Steinernematidae</taxon>
        <taxon>Steinernema</taxon>
    </lineage>
</organism>
<reference evidence="1 2" key="2">
    <citation type="journal article" date="2019" name="G3 (Bethesda)">
        <title>Hybrid Assembly of the Genome of the Entomopathogenic Nematode Steinernema carpocapsae Identifies the X-Chromosome.</title>
        <authorList>
            <person name="Serra L."/>
            <person name="Macchietto M."/>
            <person name="Macias-Munoz A."/>
            <person name="McGill C.J."/>
            <person name="Rodriguez I.M."/>
            <person name="Rodriguez B."/>
            <person name="Murad R."/>
            <person name="Mortazavi A."/>
        </authorList>
    </citation>
    <scope>NUCLEOTIDE SEQUENCE [LARGE SCALE GENOMIC DNA]</scope>
    <source>
        <strain evidence="1 2">ALL</strain>
    </source>
</reference>